<comment type="caution">
    <text evidence="1">The sequence shown here is derived from an EMBL/GenBank/DDBJ whole genome shotgun (WGS) entry which is preliminary data.</text>
</comment>
<dbReference type="HOGENOM" id="CLU_2234206_0_0_6"/>
<dbReference type="OrthoDB" id="7637125at2"/>
<gene>
    <name evidence="1" type="ORF">HK44_003365</name>
</gene>
<name>A0A010T9M6_PSEFL</name>
<protein>
    <submittedName>
        <fullName evidence="1">Uncharacterized protein</fullName>
    </submittedName>
</protein>
<dbReference type="Proteomes" id="UP000022611">
    <property type="component" value="Unassembled WGS sequence"/>
</dbReference>
<dbReference type="AlphaFoldDB" id="A0A010T9M6"/>
<accession>A0A010T9M6</accession>
<proteinExistence type="predicted"/>
<sequence>MRIDLQGGEFDEDVFEQSWQRRLGRAPCSLFYWLGGLLSPAEKASKYYEKGLALMVQGDLLKALALGELSMWCESSKLRCTADGSFNADKLINNYIFIAFLLFDR</sequence>
<reference evidence="1 2" key="1">
    <citation type="journal article" date="2011" name="J. Bacteriol.">
        <title>Draft genome sequence of the polycyclic aromatic hydrocarbon-degrading, genetically engineered bioluminescent bioreporter Pseudomonas fluorescens HK44.</title>
        <authorList>
            <person name="Chauhan A."/>
            <person name="Layton A.C."/>
            <person name="Williams D.E."/>
            <person name="Smartt A.E."/>
            <person name="Ripp S."/>
            <person name="Karpinets T.V."/>
            <person name="Brown S.D."/>
            <person name="Sayler G.S."/>
        </authorList>
    </citation>
    <scope>NUCLEOTIDE SEQUENCE [LARGE SCALE GENOMIC DNA]</scope>
    <source>
        <strain evidence="1 2">HK44</strain>
    </source>
</reference>
<evidence type="ECO:0000313" key="2">
    <source>
        <dbReference type="Proteomes" id="UP000022611"/>
    </source>
</evidence>
<dbReference type="PATRIC" id="fig|1042209.11.peg.3026"/>
<dbReference type="RefSeq" id="WP_019691028.1">
    <property type="nucleotide sequence ID" value="NZ_AFOY02000015.1"/>
</dbReference>
<organism evidence="1 2">
    <name type="scientific">Pseudomonas fluorescens HK44</name>
    <dbReference type="NCBI Taxonomy" id="1042209"/>
    <lineage>
        <taxon>Bacteria</taxon>
        <taxon>Pseudomonadati</taxon>
        <taxon>Pseudomonadota</taxon>
        <taxon>Gammaproteobacteria</taxon>
        <taxon>Pseudomonadales</taxon>
        <taxon>Pseudomonadaceae</taxon>
        <taxon>Pseudomonas</taxon>
    </lineage>
</organism>
<dbReference type="EMBL" id="AFOY02000015">
    <property type="protein sequence ID" value="EXF94062.1"/>
    <property type="molecule type" value="Genomic_DNA"/>
</dbReference>
<evidence type="ECO:0000313" key="1">
    <source>
        <dbReference type="EMBL" id="EXF94062.1"/>
    </source>
</evidence>